<reference evidence="3" key="1">
    <citation type="submission" date="2020-07" db="EMBL/GenBank/DDBJ databases">
        <title>Huge and variable diversity of episymbiotic CPR bacteria and DPANN archaea in groundwater ecosystems.</title>
        <authorList>
            <person name="He C.Y."/>
            <person name="Keren R."/>
            <person name="Whittaker M."/>
            <person name="Farag I.F."/>
            <person name="Doudna J."/>
            <person name="Cate J.H.D."/>
            <person name="Banfield J.F."/>
        </authorList>
    </citation>
    <scope>NUCLEOTIDE SEQUENCE</scope>
    <source>
        <strain evidence="3">NC_groundwater_928_Pr1_S-0.2um_72_17</strain>
    </source>
</reference>
<accession>A0A9D6L727</accession>
<dbReference type="GO" id="GO:0016702">
    <property type="term" value="F:oxidoreductase activity, acting on single donors with incorporation of molecular oxygen, incorporation of two atoms of oxygen"/>
    <property type="evidence" value="ECO:0007669"/>
    <property type="project" value="UniProtKB-ARBA"/>
</dbReference>
<evidence type="ECO:0000313" key="4">
    <source>
        <dbReference type="Proteomes" id="UP000807850"/>
    </source>
</evidence>
<dbReference type="GO" id="GO:0008198">
    <property type="term" value="F:ferrous iron binding"/>
    <property type="evidence" value="ECO:0007669"/>
    <property type="project" value="InterPro"/>
</dbReference>
<proteinExistence type="predicted"/>
<evidence type="ECO:0000259" key="2">
    <source>
        <dbReference type="Pfam" id="PF02900"/>
    </source>
</evidence>
<dbReference type="Proteomes" id="UP000807850">
    <property type="component" value="Unassembled WGS sequence"/>
</dbReference>
<dbReference type="PANTHER" id="PTHR30096">
    <property type="entry name" value="4,5-DOPA DIOXYGENASE EXTRADIOL-LIKE PROTEIN"/>
    <property type="match status" value="1"/>
</dbReference>
<dbReference type="SUPFAM" id="SSF53213">
    <property type="entry name" value="LigB-like"/>
    <property type="match status" value="1"/>
</dbReference>
<name>A0A9D6L727_UNCEI</name>
<comment type="caution">
    <text evidence="3">The sequence shown here is derived from an EMBL/GenBank/DDBJ whole genome shotgun (WGS) entry which is preliminary data.</text>
</comment>
<keyword evidence="1" id="KW-0560">Oxidoreductase</keyword>
<protein>
    <recommendedName>
        <fullName evidence="2">Extradiol ring-cleavage dioxygenase class III enzyme subunit B domain-containing protein</fullName>
    </recommendedName>
</protein>
<dbReference type="EMBL" id="JACQAY010000029">
    <property type="protein sequence ID" value="MBI3538815.1"/>
    <property type="molecule type" value="Genomic_DNA"/>
</dbReference>
<evidence type="ECO:0000256" key="1">
    <source>
        <dbReference type="ARBA" id="ARBA00023002"/>
    </source>
</evidence>
<dbReference type="Pfam" id="PF02900">
    <property type="entry name" value="LigB"/>
    <property type="match status" value="1"/>
</dbReference>
<dbReference type="AlphaFoldDB" id="A0A9D6L727"/>
<organism evidence="3 4">
    <name type="scientific">Eiseniibacteriota bacterium</name>
    <dbReference type="NCBI Taxonomy" id="2212470"/>
    <lineage>
        <taxon>Bacteria</taxon>
        <taxon>Candidatus Eiseniibacteriota</taxon>
    </lineage>
</organism>
<evidence type="ECO:0000313" key="3">
    <source>
        <dbReference type="EMBL" id="MBI3538815.1"/>
    </source>
</evidence>
<dbReference type="Gene3D" id="3.40.830.10">
    <property type="entry name" value="LigB-like"/>
    <property type="match status" value="1"/>
</dbReference>
<dbReference type="PANTHER" id="PTHR30096:SF0">
    <property type="entry name" value="4,5-DOPA DIOXYGENASE EXTRADIOL-LIKE PROTEIN"/>
    <property type="match status" value="1"/>
</dbReference>
<feature type="domain" description="Extradiol ring-cleavage dioxygenase class III enzyme subunit B" evidence="2">
    <location>
        <begin position="17"/>
        <end position="252"/>
    </location>
</feature>
<sequence>MLTSSVLLVPTISTLLVDEHRRHRTEMLAALEAESEALRAESPAIVVALSARWMSEGPFLVGGGKRHRTLTDYTGFGVEVRYDCPGHPALARALVQAGMRAGVRVAEANRGIDSGVTVPLHFLFPDRAAAVVPLSLADRSPAECRAWGAVIRRVLEQREERVAFVVGGMLSDNQHAWSLGRDVPAAADVDARVLDVMRDGRWDGLASLDAAALEQAQPQAGLRHLEVLRGFLTRDAVGEVRCYEPGPGVGAALVEFALG</sequence>
<gene>
    <name evidence="3" type="ORF">HY076_00880</name>
</gene>
<dbReference type="InterPro" id="IPR004183">
    <property type="entry name" value="Xdiol_dOase_suB"/>
</dbReference>